<organism evidence="1 2">
    <name type="scientific">Gulosibacter bifidus</name>
    <dbReference type="NCBI Taxonomy" id="272239"/>
    <lineage>
        <taxon>Bacteria</taxon>
        <taxon>Bacillati</taxon>
        <taxon>Actinomycetota</taxon>
        <taxon>Actinomycetes</taxon>
        <taxon>Micrococcales</taxon>
        <taxon>Microbacteriaceae</taxon>
        <taxon>Gulosibacter</taxon>
    </lineage>
</organism>
<reference evidence="2" key="1">
    <citation type="journal article" date="2019" name="Int. J. Syst. Evol. Microbiol.">
        <title>The Global Catalogue of Microorganisms (GCM) 10K type strain sequencing project: providing services to taxonomists for standard genome sequencing and annotation.</title>
        <authorList>
            <consortium name="The Broad Institute Genomics Platform"/>
            <consortium name="The Broad Institute Genome Sequencing Center for Infectious Disease"/>
            <person name="Wu L."/>
            <person name="Ma J."/>
        </authorList>
    </citation>
    <scope>NUCLEOTIDE SEQUENCE [LARGE SCALE GENOMIC DNA]</scope>
    <source>
        <strain evidence="2">TISTR 1511</strain>
    </source>
</reference>
<dbReference type="Proteomes" id="UP001597453">
    <property type="component" value="Unassembled WGS sequence"/>
</dbReference>
<keyword evidence="2" id="KW-1185">Reference proteome</keyword>
<comment type="caution">
    <text evidence="1">The sequence shown here is derived from an EMBL/GenBank/DDBJ whole genome shotgun (WGS) entry which is preliminary data.</text>
</comment>
<dbReference type="EMBL" id="JBHUNF010000010">
    <property type="protein sequence ID" value="MFD2675481.1"/>
    <property type="molecule type" value="Genomic_DNA"/>
</dbReference>
<dbReference type="RefSeq" id="WP_159421480.1">
    <property type="nucleotide sequence ID" value="NZ_JBHUNF010000010.1"/>
</dbReference>
<evidence type="ECO:0000313" key="2">
    <source>
        <dbReference type="Proteomes" id="UP001597453"/>
    </source>
</evidence>
<gene>
    <name evidence="1" type="ORF">ACFSUQ_09275</name>
</gene>
<name>A0ABW5RK76_9MICO</name>
<proteinExistence type="predicted"/>
<sequence>MAYAYTVEPSAQGSRTSGLYNKWLEPTHNIRLMVQAALKEKGRYSGPVDGAWGPNTIKGIQTSITLRDYYSGPIDGAVGANTVIGVAKYAHRGSGWDSWYELKSYNYAMSHDPNKTWADFVRGLRL</sequence>
<evidence type="ECO:0000313" key="1">
    <source>
        <dbReference type="EMBL" id="MFD2675481.1"/>
    </source>
</evidence>
<protein>
    <recommendedName>
        <fullName evidence="3">Peptidoglycan-binding protein</fullName>
    </recommendedName>
</protein>
<accession>A0ABW5RK76</accession>
<evidence type="ECO:0008006" key="3">
    <source>
        <dbReference type="Google" id="ProtNLM"/>
    </source>
</evidence>